<dbReference type="GO" id="GO:0006508">
    <property type="term" value="P:proteolysis"/>
    <property type="evidence" value="ECO:0007669"/>
    <property type="project" value="UniProtKB-KW"/>
</dbReference>
<feature type="transmembrane region" description="Helical" evidence="7">
    <location>
        <begin position="64"/>
        <end position="83"/>
    </location>
</feature>
<proteinExistence type="inferred from homology"/>
<evidence type="ECO:0000256" key="4">
    <source>
        <dbReference type="ARBA" id="ARBA00022801"/>
    </source>
</evidence>
<dbReference type="KEGG" id="naer:MJ1_0186"/>
<accession>A0A915SFE8</accession>
<dbReference type="GO" id="GO:0016020">
    <property type="term" value="C:membrane"/>
    <property type="evidence" value="ECO:0007669"/>
    <property type="project" value="UniProtKB-SubCell"/>
</dbReference>
<evidence type="ECO:0000256" key="6">
    <source>
        <dbReference type="ARBA" id="ARBA00023136"/>
    </source>
</evidence>
<dbReference type="InterPro" id="IPR022764">
    <property type="entry name" value="Peptidase_S54_rhomboid_dom"/>
</dbReference>
<feature type="transmembrane region" description="Helical" evidence="7">
    <location>
        <begin position="90"/>
        <end position="109"/>
    </location>
</feature>
<keyword evidence="6 7" id="KW-0472">Membrane</keyword>
<gene>
    <name evidence="9" type="ORF">MJ1_0186</name>
</gene>
<protein>
    <submittedName>
        <fullName evidence="9">Rhomboid protease GlpG</fullName>
    </submittedName>
</protein>
<keyword evidence="9" id="KW-0645">Protease</keyword>
<keyword evidence="5 7" id="KW-1133">Transmembrane helix</keyword>
<keyword evidence="10" id="KW-1185">Reference proteome</keyword>
<comment type="subcellular location">
    <subcellularLocation>
        <location evidence="1">Membrane</location>
        <topology evidence="1">Multi-pass membrane protein</topology>
    </subcellularLocation>
</comment>
<feature type="transmembrane region" description="Helical" evidence="7">
    <location>
        <begin position="173"/>
        <end position="191"/>
    </location>
</feature>
<dbReference type="PANTHER" id="PTHR43731">
    <property type="entry name" value="RHOMBOID PROTEASE"/>
    <property type="match status" value="1"/>
</dbReference>
<dbReference type="InterPro" id="IPR050925">
    <property type="entry name" value="Rhomboid_protease_S54"/>
</dbReference>
<name>A0A915SFE8_9ARCH</name>
<dbReference type="Gene3D" id="1.20.1540.10">
    <property type="entry name" value="Rhomboid-like"/>
    <property type="match status" value="1"/>
</dbReference>
<keyword evidence="4" id="KW-0378">Hydrolase</keyword>
<dbReference type="Proteomes" id="UP001055553">
    <property type="component" value="Chromosome"/>
</dbReference>
<organism evidence="9 10">
    <name type="scientific">Nanobdella aerobiophila</name>
    <dbReference type="NCBI Taxonomy" id="2586965"/>
    <lineage>
        <taxon>Archaea</taxon>
        <taxon>Nanobdellota</taxon>
        <taxon>Nanobdellia</taxon>
        <taxon>Nanobdellales</taxon>
        <taxon>Nanobdellaceae</taxon>
        <taxon>Nanobdella</taxon>
    </lineage>
</organism>
<feature type="transmembrane region" description="Helical" evidence="7">
    <location>
        <begin position="12"/>
        <end position="41"/>
    </location>
</feature>
<evidence type="ECO:0000256" key="5">
    <source>
        <dbReference type="ARBA" id="ARBA00022989"/>
    </source>
</evidence>
<keyword evidence="3 7" id="KW-0812">Transmembrane</keyword>
<evidence type="ECO:0000256" key="1">
    <source>
        <dbReference type="ARBA" id="ARBA00004141"/>
    </source>
</evidence>
<evidence type="ECO:0000313" key="9">
    <source>
        <dbReference type="EMBL" id="BBL45359.1"/>
    </source>
</evidence>
<evidence type="ECO:0000313" key="10">
    <source>
        <dbReference type="Proteomes" id="UP001055553"/>
    </source>
</evidence>
<dbReference type="AlphaFoldDB" id="A0A915SFE8"/>
<sequence>MRRIWKIFGQPITIILDIILVLVFILEFFIPPSIFGLLYFAPHYALNYPWTFITSLFLDEPNSIFQLLFDGLALFFLGLLFEYNYGSKNLIILFLLAGIFGNIAFLIQYFNNPMIAGLGSSGAISGILGALAILKPKEKIIIFPIIIPIDIIYGAIIWLLFNVIGIFYPFTNLGFSAHIGGTLFGFLYGYLLKRKYSIKKEDDIIIST</sequence>
<reference evidence="10" key="1">
    <citation type="journal article" date="2022" name="Int. J. Syst. Evol. Microbiol.">
        <title>Nanobdella aerobiophila gen. nov., sp. nov., a thermoacidophilic, obligate ectosymbiotic archaeon, and proposal of Nanobdellaceae fam. nov., Nanobdellales ord. nov. and Nanobdellia class. nov.</title>
        <authorList>
            <person name="Kato S."/>
            <person name="Ogasawara A."/>
            <person name="Itoh T."/>
            <person name="Sakai H.D."/>
            <person name="Shimizu M."/>
            <person name="Yuki M."/>
            <person name="Kaneko M."/>
            <person name="Takashina T."/>
            <person name="Ohkuma M."/>
        </authorList>
    </citation>
    <scope>NUCLEOTIDE SEQUENCE [LARGE SCALE GENOMIC DNA]</scope>
    <source>
        <strain evidence="10">MJ1</strain>
    </source>
</reference>
<evidence type="ECO:0000259" key="8">
    <source>
        <dbReference type="Pfam" id="PF01694"/>
    </source>
</evidence>
<dbReference type="PANTHER" id="PTHR43731:SF14">
    <property type="entry name" value="PRESENILIN-ASSOCIATED RHOMBOID-LIKE PROTEIN, MITOCHONDRIAL"/>
    <property type="match status" value="1"/>
</dbReference>
<evidence type="ECO:0000256" key="3">
    <source>
        <dbReference type="ARBA" id="ARBA00022692"/>
    </source>
</evidence>
<dbReference type="Pfam" id="PF01694">
    <property type="entry name" value="Rhomboid"/>
    <property type="match status" value="1"/>
</dbReference>
<feature type="transmembrane region" description="Helical" evidence="7">
    <location>
        <begin position="141"/>
        <end position="161"/>
    </location>
</feature>
<feature type="domain" description="Peptidase S54 rhomboid" evidence="8">
    <location>
        <begin position="49"/>
        <end position="194"/>
    </location>
</feature>
<evidence type="ECO:0000256" key="2">
    <source>
        <dbReference type="ARBA" id="ARBA00009045"/>
    </source>
</evidence>
<dbReference type="SUPFAM" id="SSF144091">
    <property type="entry name" value="Rhomboid-like"/>
    <property type="match status" value="1"/>
</dbReference>
<dbReference type="InterPro" id="IPR035952">
    <property type="entry name" value="Rhomboid-like_sf"/>
</dbReference>
<dbReference type="SMART" id="SM01160">
    <property type="entry name" value="DUF1751"/>
    <property type="match status" value="1"/>
</dbReference>
<dbReference type="GO" id="GO:0004252">
    <property type="term" value="F:serine-type endopeptidase activity"/>
    <property type="evidence" value="ECO:0007669"/>
    <property type="project" value="InterPro"/>
</dbReference>
<evidence type="ECO:0000256" key="7">
    <source>
        <dbReference type="SAM" id="Phobius"/>
    </source>
</evidence>
<comment type="similarity">
    <text evidence="2">Belongs to the peptidase S54 family.</text>
</comment>
<feature type="transmembrane region" description="Helical" evidence="7">
    <location>
        <begin position="115"/>
        <end position="134"/>
    </location>
</feature>
<dbReference type="EMBL" id="AP019769">
    <property type="protein sequence ID" value="BBL45359.1"/>
    <property type="molecule type" value="Genomic_DNA"/>
</dbReference>